<evidence type="ECO:0000313" key="5">
    <source>
        <dbReference type="Proteomes" id="UP000616143"/>
    </source>
</evidence>
<dbReference type="Pfam" id="PF20256">
    <property type="entry name" value="MoCoBD_2"/>
    <property type="match status" value="1"/>
</dbReference>
<dbReference type="Pfam" id="PF02738">
    <property type="entry name" value="MoCoBD_1"/>
    <property type="match status" value="1"/>
</dbReference>
<dbReference type="GO" id="GO:0016491">
    <property type="term" value="F:oxidoreductase activity"/>
    <property type="evidence" value="ECO:0007669"/>
    <property type="project" value="UniProtKB-KW"/>
</dbReference>
<gene>
    <name evidence="4" type="ORF">GCM10007116_16670</name>
</gene>
<dbReference type="OrthoDB" id="57164at2157"/>
<dbReference type="RefSeq" id="WP_188848567.1">
    <property type="nucleotide sequence ID" value="NZ_BMQS01000016.1"/>
</dbReference>
<dbReference type="SUPFAM" id="SSF54665">
    <property type="entry name" value="CO dehydrogenase molybdoprotein N-domain-like"/>
    <property type="match status" value="1"/>
</dbReference>
<dbReference type="InterPro" id="IPR046867">
    <property type="entry name" value="AldOxase/xan_DH_MoCoBD2"/>
</dbReference>
<reference evidence="4" key="2">
    <citation type="submission" date="2020-09" db="EMBL/GenBank/DDBJ databases">
        <authorList>
            <person name="Sun Q."/>
            <person name="Ohkuma M."/>
        </authorList>
    </citation>
    <scope>NUCLEOTIDE SEQUENCE</scope>
    <source>
        <strain evidence="4">JCM 31740</strain>
    </source>
</reference>
<protein>
    <submittedName>
        <fullName evidence="4">Aldehyde dehydrogenase</fullName>
    </submittedName>
</protein>
<dbReference type="InterPro" id="IPR036856">
    <property type="entry name" value="Ald_Oxase/Xan_DH_a/b_sf"/>
</dbReference>
<keyword evidence="2" id="KW-0560">Oxidoreductase</keyword>
<dbReference type="InterPro" id="IPR008274">
    <property type="entry name" value="AldOxase/xan_DH_MoCoBD1"/>
</dbReference>
<dbReference type="SUPFAM" id="SSF56003">
    <property type="entry name" value="Molybdenum cofactor-binding domain"/>
    <property type="match status" value="1"/>
</dbReference>
<dbReference type="InterPro" id="IPR037165">
    <property type="entry name" value="AldOxase/xan_DH_Mopterin-bd_sf"/>
</dbReference>
<dbReference type="Proteomes" id="UP000616143">
    <property type="component" value="Unassembled WGS sequence"/>
</dbReference>
<evidence type="ECO:0000256" key="1">
    <source>
        <dbReference type="ARBA" id="ARBA00022505"/>
    </source>
</evidence>
<sequence>MSTEATSETQEFKWIGKPVRIREDLLSLTGKGKYIDDLDFPGALYLAYVRSPYGHAKIKRIDASNAMAQEGVVAVFTGEDVRRELNPFPQIPKPPAGNLLDYPLAVDKVRYYGEPVAAVVASSKYVAEDAAELVDVEYEKLPAVVDPEEALEGKVLVHEEVGSNVVWEGLWDLGEVDKAFRDAEVKFEEKITFHRYASVPLETSGVVATYDEATDSFVIYSNNIMPVFTVPLVATALKTPPSKIRFVVPPNVGGSFGGKIINYTHMTLLAFIAKKLKATVKYVETRSENIASGTHNNERVFYVKVAANKEGVVKAIDVKAIDNCGAYPRYEPAGAVIWSQVTPGIYGVKNVRVRFVQVTTNKGPTGPVRGYSRLQHNFMWERVMDMLARRLGLDPAEVRLRNFIRKEEMPYKGPSYAIYDGGDYVGAFRKLLDALDYAKWRKEQEEARKTGRYIGIGFSSVIDSGANNFGQVKIINRDFPVSGNSEAAMVMVDQVGNIVARIGATDTGQSHATTMAQIVAEVFDVDPSEVQVEMGFDTLSGVWAQHSGAYASRSAVLAGSAIYMAAVRLRDKMIKIASHLLNESPSNLEVRGKRIVSKSSGKEVSFDRIATVAWSDVMFLPEGMEPGLVSHYVYRPDFIYNLPDEKNRINNTLTYSYTMHGTVVEVDPETMTVKILKHVVVSDPGVMINPLVVEGQELGATMHGISAALYEDLVYDAEGVLLSSTFYDYMPIGAKEMPTVELLHSVTRSTSSMLGVRGIGEGGGGPIGSIVNAVEDALTPLGLRLRRSHINSAELYGMLSSHPGGS</sequence>
<dbReference type="EMBL" id="BMQS01000016">
    <property type="protein sequence ID" value="GGU00038.1"/>
    <property type="molecule type" value="Genomic_DNA"/>
</dbReference>
<dbReference type="SMART" id="SM01008">
    <property type="entry name" value="Ald_Xan_dh_C"/>
    <property type="match status" value="1"/>
</dbReference>
<organism evidence="4 5">
    <name type="scientific">Sulfodiicoccus acidiphilus</name>
    <dbReference type="NCBI Taxonomy" id="1670455"/>
    <lineage>
        <taxon>Archaea</taxon>
        <taxon>Thermoproteota</taxon>
        <taxon>Thermoprotei</taxon>
        <taxon>Sulfolobales</taxon>
        <taxon>Sulfolobaceae</taxon>
        <taxon>Sulfodiicoccus</taxon>
    </lineage>
</organism>
<name>A0A830H0H8_9CREN</name>
<evidence type="ECO:0000256" key="2">
    <source>
        <dbReference type="ARBA" id="ARBA00023002"/>
    </source>
</evidence>
<proteinExistence type="predicted"/>
<dbReference type="Gene3D" id="3.90.1170.50">
    <property type="entry name" value="Aldehyde oxidase/xanthine dehydrogenase, a/b hammerhead"/>
    <property type="match status" value="1"/>
</dbReference>
<accession>A0A830H0H8</accession>
<dbReference type="InterPro" id="IPR016208">
    <property type="entry name" value="Ald_Oxase/xanthine_DH-like"/>
</dbReference>
<dbReference type="GO" id="GO:0005506">
    <property type="term" value="F:iron ion binding"/>
    <property type="evidence" value="ECO:0007669"/>
    <property type="project" value="InterPro"/>
</dbReference>
<evidence type="ECO:0000313" key="4">
    <source>
        <dbReference type="EMBL" id="GGU00038.1"/>
    </source>
</evidence>
<dbReference type="AlphaFoldDB" id="A0A830H0H8"/>
<evidence type="ECO:0000259" key="3">
    <source>
        <dbReference type="SMART" id="SM01008"/>
    </source>
</evidence>
<dbReference type="PANTHER" id="PTHR11908">
    <property type="entry name" value="XANTHINE DEHYDROGENASE"/>
    <property type="match status" value="1"/>
</dbReference>
<comment type="caution">
    <text evidence="4">The sequence shown here is derived from an EMBL/GenBank/DDBJ whole genome shotgun (WGS) entry which is preliminary data.</text>
</comment>
<dbReference type="InterPro" id="IPR000674">
    <property type="entry name" value="Ald_Oxase/Xan_DH_a/b"/>
</dbReference>
<feature type="domain" description="Aldehyde oxidase/xanthine dehydrogenase a/b hammerhead" evidence="3">
    <location>
        <begin position="29"/>
        <end position="142"/>
    </location>
</feature>
<dbReference type="Pfam" id="PF01315">
    <property type="entry name" value="Ald_Xan_dh_C"/>
    <property type="match status" value="1"/>
</dbReference>
<dbReference type="Gene3D" id="3.30.365.10">
    <property type="entry name" value="Aldehyde oxidase/xanthine dehydrogenase, molybdopterin binding domain"/>
    <property type="match status" value="4"/>
</dbReference>
<dbReference type="PANTHER" id="PTHR11908:SF132">
    <property type="entry name" value="ALDEHYDE OXIDASE 1-RELATED"/>
    <property type="match status" value="1"/>
</dbReference>
<reference evidence="4" key="1">
    <citation type="journal article" date="2014" name="Int. J. Syst. Evol. Microbiol.">
        <title>Complete genome sequence of Corynebacterium casei LMG S-19264T (=DSM 44701T), isolated from a smear-ripened cheese.</title>
        <authorList>
            <consortium name="US DOE Joint Genome Institute (JGI-PGF)"/>
            <person name="Walter F."/>
            <person name="Albersmeier A."/>
            <person name="Kalinowski J."/>
            <person name="Ruckert C."/>
        </authorList>
    </citation>
    <scope>NUCLEOTIDE SEQUENCE</scope>
    <source>
        <strain evidence="4">JCM 31740</strain>
    </source>
</reference>
<keyword evidence="1" id="KW-0500">Molybdenum</keyword>